<dbReference type="RefSeq" id="WP_024372091.1">
    <property type="nucleotide sequence ID" value="NZ_UGGP01000001.1"/>
</dbReference>
<dbReference type="InterPro" id="IPR003658">
    <property type="entry name" value="Anti-sigma_ant"/>
</dbReference>
<dbReference type="InterPro" id="IPR036513">
    <property type="entry name" value="STAS_dom_sf"/>
</dbReference>
<organism evidence="6 7">
    <name type="scientific">Exiguobacterium aurantiacum</name>
    <dbReference type="NCBI Taxonomy" id="33987"/>
    <lineage>
        <taxon>Bacteria</taxon>
        <taxon>Bacillati</taxon>
        <taxon>Bacillota</taxon>
        <taxon>Bacilli</taxon>
        <taxon>Bacillales</taxon>
        <taxon>Bacillales Family XII. Incertae Sedis</taxon>
        <taxon>Exiguobacterium</taxon>
    </lineage>
</organism>
<evidence type="ECO:0000259" key="5">
    <source>
        <dbReference type="PROSITE" id="PS50801"/>
    </source>
</evidence>
<evidence type="ECO:0000256" key="4">
    <source>
        <dbReference type="RuleBase" id="RU003749"/>
    </source>
</evidence>
<comment type="similarity">
    <text evidence="1 4">Belongs to the anti-sigma-factor antagonist family.</text>
</comment>
<dbReference type="PANTHER" id="PTHR33495">
    <property type="entry name" value="ANTI-SIGMA FACTOR ANTAGONIST TM_1081-RELATED-RELATED"/>
    <property type="match status" value="1"/>
</dbReference>
<dbReference type="OrthoDB" id="9793697at2"/>
<reference evidence="6 7" key="1">
    <citation type="submission" date="2018-06" db="EMBL/GenBank/DDBJ databases">
        <authorList>
            <consortium name="Pathogen Informatics"/>
            <person name="Doyle S."/>
        </authorList>
    </citation>
    <scope>NUCLEOTIDE SEQUENCE [LARGE SCALE GENOMIC DNA]</scope>
    <source>
        <strain evidence="6 7">NCTC13163</strain>
    </source>
</reference>
<dbReference type="Proteomes" id="UP000254060">
    <property type="component" value="Unassembled WGS sequence"/>
</dbReference>
<dbReference type="GO" id="GO:0043856">
    <property type="term" value="F:anti-sigma factor antagonist activity"/>
    <property type="evidence" value="ECO:0007669"/>
    <property type="project" value="InterPro"/>
</dbReference>
<feature type="domain" description="STAS" evidence="5">
    <location>
        <begin position="16"/>
        <end position="108"/>
    </location>
</feature>
<dbReference type="Gene3D" id="3.30.750.24">
    <property type="entry name" value="STAS domain"/>
    <property type="match status" value="1"/>
</dbReference>
<evidence type="ECO:0000313" key="7">
    <source>
        <dbReference type="Proteomes" id="UP000254060"/>
    </source>
</evidence>
<dbReference type="CDD" id="cd07043">
    <property type="entry name" value="STAS_anti-anti-sigma_factors"/>
    <property type="match status" value="1"/>
</dbReference>
<dbReference type="PANTHER" id="PTHR33495:SF9">
    <property type="entry name" value="ANTI-SIGMA-B FACTOR ANTAGONIST"/>
    <property type="match status" value="1"/>
</dbReference>
<gene>
    <name evidence="6" type="primary">rsbV</name>
    <name evidence="6" type="ORF">NCTC13163_02739</name>
</gene>
<dbReference type="InterPro" id="IPR002645">
    <property type="entry name" value="STAS_dom"/>
</dbReference>
<proteinExistence type="inferred from homology"/>
<dbReference type="NCBIfam" id="TIGR00377">
    <property type="entry name" value="ant_ant_sig"/>
    <property type="match status" value="1"/>
</dbReference>
<dbReference type="EMBL" id="UGGP01000001">
    <property type="protein sequence ID" value="STO09306.1"/>
    <property type="molecule type" value="Genomic_DNA"/>
</dbReference>
<comment type="function">
    <text evidence="3">Positive regulator of sigma-B activity. Non-phosphorylated RsbV binds to RsbW, preventing its association with sigma-B. When phosphorylated, releases RsbW, which is then free to complex with and inactivate sigma-B.</text>
</comment>
<name>A0A377FXS6_9BACL</name>
<protein>
    <recommendedName>
        <fullName evidence="4">Anti-sigma factor antagonist</fullName>
    </recommendedName>
</protein>
<dbReference type="PROSITE" id="PS50801">
    <property type="entry name" value="STAS"/>
    <property type="match status" value="1"/>
</dbReference>
<sequence>MDLAIREQVIGEQLHLYVSGEVDTYTAPKLKEVLHPAITEQNVVVHLDEVDYMDSTGLGVFVGALKIATRNEKELSLVGVTDRVNRLFELTGLHKLLSINTNVRGGTK</sequence>
<dbReference type="AlphaFoldDB" id="A0A377FXS6"/>
<evidence type="ECO:0000256" key="3">
    <source>
        <dbReference type="ARBA" id="ARBA00024670"/>
    </source>
</evidence>
<accession>A0A377FXS6</accession>
<keyword evidence="2" id="KW-0597">Phosphoprotein</keyword>
<evidence type="ECO:0000256" key="2">
    <source>
        <dbReference type="ARBA" id="ARBA00022553"/>
    </source>
</evidence>
<dbReference type="SUPFAM" id="SSF52091">
    <property type="entry name" value="SpoIIaa-like"/>
    <property type="match status" value="1"/>
</dbReference>
<dbReference type="Pfam" id="PF01740">
    <property type="entry name" value="STAS"/>
    <property type="match status" value="1"/>
</dbReference>
<evidence type="ECO:0000256" key="1">
    <source>
        <dbReference type="ARBA" id="ARBA00009013"/>
    </source>
</evidence>
<evidence type="ECO:0000313" key="6">
    <source>
        <dbReference type="EMBL" id="STO09306.1"/>
    </source>
</evidence>
<dbReference type="STRING" id="1397694.GCA_000702585_00164"/>